<name>A0A6J7ID65_9ZZZZ</name>
<evidence type="ECO:0000313" key="2">
    <source>
        <dbReference type="EMBL" id="CAB4928705.1"/>
    </source>
</evidence>
<dbReference type="PANTHER" id="PTHR23542">
    <property type="match status" value="1"/>
</dbReference>
<feature type="transmembrane region" description="Helical" evidence="1">
    <location>
        <begin position="280"/>
        <end position="297"/>
    </location>
</feature>
<keyword evidence="1" id="KW-1133">Transmembrane helix</keyword>
<feature type="transmembrane region" description="Helical" evidence="1">
    <location>
        <begin position="337"/>
        <end position="360"/>
    </location>
</feature>
<accession>A0A6J7ID65</accession>
<dbReference type="Pfam" id="PF07690">
    <property type="entry name" value="MFS_1"/>
    <property type="match status" value="1"/>
</dbReference>
<feature type="transmembrane region" description="Helical" evidence="1">
    <location>
        <begin position="303"/>
        <end position="325"/>
    </location>
</feature>
<protein>
    <submittedName>
        <fullName evidence="2">Unannotated protein</fullName>
    </submittedName>
</protein>
<dbReference type="EMBL" id="CAFBNF010000005">
    <property type="protein sequence ID" value="CAB4928705.1"/>
    <property type="molecule type" value="Genomic_DNA"/>
</dbReference>
<proteinExistence type="predicted"/>
<dbReference type="InterPro" id="IPR036259">
    <property type="entry name" value="MFS_trans_sf"/>
</dbReference>
<feature type="transmembrane region" description="Helical" evidence="1">
    <location>
        <begin position="139"/>
        <end position="166"/>
    </location>
</feature>
<evidence type="ECO:0000256" key="1">
    <source>
        <dbReference type="SAM" id="Phobius"/>
    </source>
</evidence>
<gene>
    <name evidence="2" type="ORF">UFOPK3773_00110</name>
</gene>
<feature type="transmembrane region" description="Helical" evidence="1">
    <location>
        <begin position="244"/>
        <end position="268"/>
    </location>
</feature>
<dbReference type="SUPFAM" id="SSF103473">
    <property type="entry name" value="MFS general substrate transporter"/>
    <property type="match status" value="1"/>
</dbReference>
<feature type="transmembrane region" description="Helical" evidence="1">
    <location>
        <begin position="104"/>
        <end position="127"/>
    </location>
</feature>
<feature type="transmembrane region" description="Helical" evidence="1">
    <location>
        <begin position="45"/>
        <end position="67"/>
    </location>
</feature>
<keyword evidence="1" id="KW-0812">Transmembrane</keyword>
<feature type="transmembrane region" description="Helical" evidence="1">
    <location>
        <begin position="172"/>
        <end position="190"/>
    </location>
</feature>
<dbReference type="InterPro" id="IPR011701">
    <property type="entry name" value="MFS"/>
</dbReference>
<feature type="transmembrane region" description="Helical" evidence="1">
    <location>
        <begin position="366"/>
        <end position="388"/>
    </location>
</feature>
<feature type="transmembrane region" description="Helical" evidence="1">
    <location>
        <begin position="12"/>
        <end position="39"/>
    </location>
</feature>
<keyword evidence="1" id="KW-0472">Membrane</keyword>
<dbReference type="AlphaFoldDB" id="A0A6J7ID65"/>
<dbReference type="PANTHER" id="PTHR23542:SF1">
    <property type="entry name" value="MAJOR FACILITATOR SUPERFAMILY (MFS) PROFILE DOMAIN-CONTAINING PROTEIN"/>
    <property type="match status" value="1"/>
</dbReference>
<sequence>MLSPYASVLRNRGALAFSVAGLVARIPIAMEGLGVVLLVSITEGSYALAGVLASIFAVSASAISPLSSRLTDRLGQRRVLSVLALAQSAAVIGFVVAVREGASVPTLVVLAVVGGALQPNIGSLVRARWSAMLTGTPGLGVAFALESVIDEVIFIVGPVLATGLALGVSPGAALVVASVLLTIGGLSLAAQTSTQPTHTSRADARSNREQMGVAVPVIALIFASLGIVFGALEVATVAFATERGIAVTSGVLLAVFSAGSMIGGLAFGTRVGGRNLPRQLVVVLSLGVVVVAPLPFIDAPLLLGAAGFVAGLVISPSLICGFTIVENLVPSSRLTESITWVSAGIGLGVAIAASIAGVVIDAHGGSAGYLVCIGGALLAASAGALTFAPLERAWQARPAAIDPSVRDFTD</sequence>
<dbReference type="Gene3D" id="1.20.1250.20">
    <property type="entry name" value="MFS general substrate transporter like domains"/>
    <property type="match status" value="2"/>
</dbReference>
<reference evidence="2" key="1">
    <citation type="submission" date="2020-05" db="EMBL/GenBank/DDBJ databases">
        <authorList>
            <person name="Chiriac C."/>
            <person name="Salcher M."/>
            <person name="Ghai R."/>
            <person name="Kavagutti S V."/>
        </authorList>
    </citation>
    <scope>NUCLEOTIDE SEQUENCE</scope>
</reference>
<feature type="transmembrane region" description="Helical" evidence="1">
    <location>
        <begin position="79"/>
        <end position="98"/>
    </location>
</feature>
<organism evidence="2">
    <name type="scientific">freshwater metagenome</name>
    <dbReference type="NCBI Taxonomy" id="449393"/>
    <lineage>
        <taxon>unclassified sequences</taxon>
        <taxon>metagenomes</taxon>
        <taxon>ecological metagenomes</taxon>
    </lineage>
</organism>
<feature type="transmembrane region" description="Helical" evidence="1">
    <location>
        <begin position="211"/>
        <end position="232"/>
    </location>
</feature>
<dbReference type="GO" id="GO:0022857">
    <property type="term" value="F:transmembrane transporter activity"/>
    <property type="evidence" value="ECO:0007669"/>
    <property type="project" value="InterPro"/>
</dbReference>